<name>X6L7C9_RETFI</name>
<evidence type="ECO:0008006" key="8">
    <source>
        <dbReference type="Google" id="ProtNLM"/>
    </source>
</evidence>
<comment type="caution">
    <text evidence="6">The sequence shown here is derived from an EMBL/GenBank/DDBJ whole genome shotgun (WGS) entry which is preliminary data.</text>
</comment>
<dbReference type="InterPro" id="IPR040122">
    <property type="entry name" value="Importin_beta"/>
</dbReference>
<dbReference type="OMA" id="ANIMATD"/>
<protein>
    <recommendedName>
        <fullName evidence="8">Karyopherin beta</fullName>
    </recommendedName>
</protein>
<reference evidence="6 7" key="1">
    <citation type="journal article" date="2013" name="Curr. Biol.">
        <title>The Genome of the Foraminiferan Reticulomyxa filosa.</title>
        <authorList>
            <person name="Glockner G."/>
            <person name="Hulsmann N."/>
            <person name="Schleicher M."/>
            <person name="Noegel A.A."/>
            <person name="Eichinger L."/>
            <person name="Gallinger C."/>
            <person name="Pawlowski J."/>
            <person name="Sierra R."/>
            <person name="Euteneuer U."/>
            <person name="Pillet L."/>
            <person name="Moustafa A."/>
            <person name="Platzer M."/>
            <person name="Groth M."/>
            <person name="Szafranski K."/>
            <person name="Schliwa M."/>
        </authorList>
    </citation>
    <scope>NUCLEOTIDE SEQUENCE [LARGE SCALE GENOMIC DNA]</scope>
</reference>
<keyword evidence="4" id="KW-0677">Repeat</keyword>
<dbReference type="PANTHER" id="PTHR10527">
    <property type="entry name" value="IMPORTIN BETA"/>
    <property type="match status" value="1"/>
</dbReference>
<evidence type="ECO:0000256" key="2">
    <source>
        <dbReference type="ARBA" id="ARBA00022448"/>
    </source>
</evidence>
<dbReference type="AlphaFoldDB" id="X6L7C9"/>
<proteinExistence type="predicted"/>
<dbReference type="OrthoDB" id="543373at2759"/>
<evidence type="ECO:0000256" key="3">
    <source>
        <dbReference type="ARBA" id="ARBA00022490"/>
    </source>
</evidence>
<comment type="subcellular location">
    <subcellularLocation>
        <location evidence="1">Cytoplasm</location>
    </subcellularLocation>
</comment>
<accession>X6L7C9</accession>
<evidence type="ECO:0000256" key="4">
    <source>
        <dbReference type="ARBA" id="ARBA00022737"/>
    </source>
</evidence>
<dbReference type="SUPFAM" id="SSF48371">
    <property type="entry name" value="ARM repeat"/>
    <property type="match status" value="1"/>
</dbReference>
<evidence type="ECO:0000313" key="7">
    <source>
        <dbReference type="Proteomes" id="UP000023152"/>
    </source>
</evidence>
<dbReference type="EMBL" id="ASPP01050533">
    <property type="protein sequence ID" value="ETN97193.1"/>
    <property type="molecule type" value="Genomic_DNA"/>
</dbReference>
<dbReference type="InterPro" id="IPR011989">
    <property type="entry name" value="ARM-like"/>
</dbReference>
<keyword evidence="7" id="KW-1185">Reference proteome</keyword>
<keyword evidence="3" id="KW-0963">Cytoplasm</keyword>
<dbReference type="Gene3D" id="1.25.10.10">
    <property type="entry name" value="Leucine-rich Repeat Variant"/>
    <property type="match status" value="1"/>
</dbReference>
<dbReference type="Proteomes" id="UP000023152">
    <property type="component" value="Unassembled WGS sequence"/>
</dbReference>
<evidence type="ECO:0000313" key="6">
    <source>
        <dbReference type="EMBL" id="ETN97193.1"/>
    </source>
</evidence>
<dbReference type="InterPro" id="IPR016024">
    <property type="entry name" value="ARM-type_fold"/>
</dbReference>
<evidence type="ECO:0000256" key="5">
    <source>
        <dbReference type="ARBA" id="ARBA00022927"/>
    </source>
</evidence>
<keyword evidence="5" id="KW-0653">Protein transport</keyword>
<dbReference type="GO" id="GO:0005737">
    <property type="term" value="C:cytoplasm"/>
    <property type="evidence" value="ECO:0007669"/>
    <property type="project" value="UniProtKB-SubCell"/>
</dbReference>
<organism evidence="6 7">
    <name type="scientific">Reticulomyxa filosa</name>
    <dbReference type="NCBI Taxonomy" id="46433"/>
    <lineage>
        <taxon>Eukaryota</taxon>
        <taxon>Sar</taxon>
        <taxon>Rhizaria</taxon>
        <taxon>Retaria</taxon>
        <taxon>Foraminifera</taxon>
        <taxon>Monothalamids</taxon>
        <taxon>Reticulomyxidae</taxon>
        <taxon>Reticulomyxa</taxon>
    </lineage>
</organism>
<keyword evidence="2" id="KW-0813">Transport</keyword>
<sequence>MKKIEKEKALGGVSYNFMMKLFNRLSEVLEGDFVRYLQHIIPPLIKSAQLNPTSMSDAKDPDEIGISCQGSVISTSVHLHAFGSKKISVNTSEVEEKTIACKLLVSYASHLEGGFLEYAKTVTKVMKPLLEYKCHHNIRRSAAESVPVLLRCIVSGLRGKEADKDAVTNAVSAYIKEVMMPFVRCMEIEDEVEPFTNMCGYLVQVLECVDELKIDACRFISEDMVRDMAQQITNAISERILRHFNQEELGDDAAAEEYSEDIEAELADNVLSDIVSKLCKLFGSRFVEIFDKVCAEQVKELVDQSQFVDSDHILGLTIFTEVIRYGQKLAAKYTSFVLKTCQQVLQKTDASDGLRQSAAYAIGICSDQQLLSDADQWLKELKHLVDMPGSREDDHVLATENAISAIGKICRNQSKQIEDWNKKGRRLDSNAALDQRH</sequence>
<dbReference type="GO" id="GO:0006606">
    <property type="term" value="P:protein import into nucleus"/>
    <property type="evidence" value="ECO:0007669"/>
    <property type="project" value="InterPro"/>
</dbReference>
<evidence type="ECO:0000256" key="1">
    <source>
        <dbReference type="ARBA" id="ARBA00004496"/>
    </source>
</evidence>
<gene>
    <name evidence="6" type="ORF">RFI_40341</name>
</gene>